<accession>A0A7W5ZLR8</accession>
<dbReference type="Proteomes" id="UP000541352">
    <property type="component" value="Unassembled WGS sequence"/>
</dbReference>
<evidence type="ECO:0000313" key="1">
    <source>
        <dbReference type="EMBL" id="MBB3839737.1"/>
    </source>
</evidence>
<dbReference type="EMBL" id="JACIBY010000008">
    <property type="protein sequence ID" value="MBB3839737.1"/>
    <property type="molecule type" value="Genomic_DNA"/>
</dbReference>
<gene>
    <name evidence="1" type="ORF">FHS57_003748</name>
</gene>
<dbReference type="InterPro" id="IPR013783">
    <property type="entry name" value="Ig-like_fold"/>
</dbReference>
<proteinExistence type="predicted"/>
<dbReference type="AlphaFoldDB" id="A0A7W5ZLR8"/>
<protein>
    <submittedName>
        <fullName evidence="1">Gliding motility-associated-like protein</fullName>
    </submittedName>
</protein>
<organism evidence="1 2">
    <name type="scientific">Runella defluvii</name>
    <dbReference type="NCBI Taxonomy" id="370973"/>
    <lineage>
        <taxon>Bacteria</taxon>
        <taxon>Pseudomonadati</taxon>
        <taxon>Bacteroidota</taxon>
        <taxon>Cytophagia</taxon>
        <taxon>Cytophagales</taxon>
        <taxon>Spirosomataceae</taxon>
        <taxon>Runella</taxon>
    </lineage>
</organism>
<dbReference type="NCBIfam" id="TIGR04131">
    <property type="entry name" value="Bac_Flav_CTERM"/>
    <property type="match status" value="1"/>
</dbReference>
<evidence type="ECO:0000313" key="2">
    <source>
        <dbReference type="Proteomes" id="UP000541352"/>
    </source>
</evidence>
<comment type="caution">
    <text evidence="1">The sequence shown here is derived from an EMBL/GenBank/DDBJ whole genome shotgun (WGS) entry which is preliminary data.</text>
</comment>
<keyword evidence="2" id="KW-1185">Reference proteome</keyword>
<dbReference type="InterPro" id="IPR026341">
    <property type="entry name" value="T9SS_type_B"/>
</dbReference>
<dbReference type="RefSeq" id="WP_183976273.1">
    <property type="nucleotide sequence ID" value="NZ_JACIBY010000008.1"/>
</dbReference>
<dbReference type="Gene3D" id="2.60.40.10">
    <property type="entry name" value="Immunoglobulins"/>
    <property type="match status" value="1"/>
</dbReference>
<dbReference type="Pfam" id="PF13585">
    <property type="entry name" value="CHU_C"/>
    <property type="match status" value="1"/>
</dbReference>
<name>A0A7W5ZLR8_9BACT</name>
<reference evidence="1 2" key="1">
    <citation type="submission" date="2020-08" db="EMBL/GenBank/DDBJ databases">
        <title>Genomic Encyclopedia of Type Strains, Phase IV (KMG-IV): sequencing the most valuable type-strain genomes for metagenomic binning, comparative biology and taxonomic classification.</title>
        <authorList>
            <person name="Goeker M."/>
        </authorList>
    </citation>
    <scope>NUCLEOTIDE SEQUENCE [LARGE SCALE GENOMIC DNA]</scope>
    <source>
        <strain evidence="1 2">DSM 17976</strain>
    </source>
</reference>
<sequence length="707" mass="78112">MKKRLRELLLCSLLFSTPYWAFAIHIVGGNFGMKSLPQRGFYQINLTLFFDVEGSVTISNAETTASCSIRSIADGRIVRSFTMTRQRFEPLVYKNAICVQQGKLRTATGYFSQELFLDPAVYNQPQGYLLIFTNCCRNQAISNIQNPINSEGVITLQFPAIMQNGAEFRNSSPDFGLPNGDYICINKPFDFNSMATDADGDELRYSMVTPYGKIDINNSFQEVRWAAGLGLSNVIPGPRPPVVNPRTGLMSLTANRPGLYVFTILVEEYRAGKRIGFVRRDFQLPVVDCQRSTLPEPPIYTSTSPNQTVQELELCEGASVTLATAEKSDYAYQWQRDNANLTGANSTSLLVTQPGDYRVIVSSALVCAGDTNSLIVKVKKAPSPIIQLSPTDTLRLCAAENGELRVTESSNYQYKWYKNGEVIVGQEKSTLNVQSAGTYSVQVTTQLRPNCPVSAWDTVQVVTAAIVTFDSLGTVCFSDSGVVPLRVSPAGGIFVGKGVEANSMKVKDVGVGTHTVSYELKDPATGCIGKQTRSLVVLPLPEINLATSQSVAQGENVTLKPQTKDPINEQFQWSPAEGLDDPFSPTPTVSVQQNRTYSLRVTDKNGCVNQAAIRLVFSNLILIPDVFSPNGDGVNDRLEIKKNGDFPSLELFIYNRWGELLFYEKDAYQNSWDGTYREKRVQAGIYSYVIQNVEKGVKQAGRLWVLY</sequence>